<dbReference type="RefSeq" id="WP_143916676.1">
    <property type="nucleotide sequence ID" value="NZ_CANLFO010000006.1"/>
</dbReference>
<feature type="domain" description="DUF3347" evidence="1">
    <location>
        <begin position="65"/>
        <end position="142"/>
    </location>
</feature>
<evidence type="ECO:0000313" key="2">
    <source>
        <dbReference type="EMBL" id="TSE08380.1"/>
    </source>
</evidence>
<dbReference type="InterPro" id="IPR021782">
    <property type="entry name" value="DUF3347"/>
</dbReference>
<dbReference type="AlphaFoldDB" id="A0A554VK78"/>
<dbReference type="Pfam" id="PF11827">
    <property type="entry name" value="DUF3347"/>
    <property type="match status" value="1"/>
</dbReference>
<keyword evidence="3" id="KW-1185">Reference proteome</keyword>
<protein>
    <submittedName>
        <fullName evidence="2">DUF3347 domain-containing protein</fullName>
    </submittedName>
</protein>
<comment type="caution">
    <text evidence="2">The sequence shown here is derived from an EMBL/GenBank/DDBJ whole genome shotgun (WGS) entry which is preliminary data.</text>
</comment>
<evidence type="ECO:0000313" key="3">
    <source>
        <dbReference type="Proteomes" id="UP000318833"/>
    </source>
</evidence>
<name>A0A554VK78_9FLAO</name>
<accession>A0A554VK78</accession>
<sequence>MQRNLNILNVRYGLLLVIVTLISISCNQDKKPVTVTQNELDGSVDLNITNEVSEVKFSDGKTLEIYGLYLNIKAALVNSNSEGVQVEAKKLEAAIGVLEEYKSLKATSKLISLTKDIKEQRNFFVSLTNETEKLIHDAKITSGAVYKQFCPMAFDGEGGYWLSDSEEIRNPFFGDKMLVCGSVKDVFK</sequence>
<gene>
    <name evidence="2" type="ORF">FOF46_12545</name>
</gene>
<dbReference type="PROSITE" id="PS51257">
    <property type="entry name" value="PROKAR_LIPOPROTEIN"/>
    <property type="match status" value="1"/>
</dbReference>
<reference evidence="2 3" key="1">
    <citation type="submission" date="2019-07" db="EMBL/GenBank/DDBJ databases">
        <title>The draft genome sequence of Aquimarina algiphila M91.</title>
        <authorList>
            <person name="Meng X."/>
        </authorList>
    </citation>
    <scope>NUCLEOTIDE SEQUENCE [LARGE SCALE GENOMIC DNA]</scope>
    <source>
        <strain evidence="2 3">M91</strain>
    </source>
</reference>
<dbReference type="Proteomes" id="UP000318833">
    <property type="component" value="Unassembled WGS sequence"/>
</dbReference>
<dbReference type="OrthoDB" id="5513217at2"/>
<proteinExistence type="predicted"/>
<dbReference type="EMBL" id="VLNR01000023">
    <property type="protein sequence ID" value="TSE08380.1"/>
    <property type="molecule type" value="Genomic_DNA"/>
</dbReference>
<evidence type="ECO:0000259" key="1">
    <source>
        <dbReference type="Pfam" id="PF11827"/>
    </source>
</evidence>
<organism evidence="2 3">
    <name type="scientific">Aquimarina algiphila</name>
    <dbReference type="NCBI Taxonomy" id="2047982"/>
    <lineage>
        <taxon>Bacteria</taxon>
        <taxon>Pseudomonadati</taxon>
        <taxon>Bacteroidota</taxon>
        <taxon>Flavobacteriia</taxon>
        <taxon>Flavobacteriales</taxon>
        <taxon>Flavobacteriaceae</taxon>
        <taxon>Aquimarina</taxon>
    </lineage>
</organism>